<organism evidence="1 2">
    <name type="scientific">Ameca splendens</name>
    <dbReference type="NCBI Taxonomy" id="208324"/>
    <lineage>
        <taxon>Eukaryota</taxon>
        <taxon>Metazoa</taxon>
        <taxon>Chordata</taxon>
        <taxon>Craniata</taxon>
        <taxon>Vertebrata</taxon>
        <taxon>Euteleostomi</taxon>
        <taxon>Actinopterygii</taxon>
        <taxon>Neopterygii</taxon>
        <taxon>Teleostei</taxon>
        <taxon>Neoteleostei</taxon>
        <taxon>Acanthomorphata</taxon>
        <taxon>Ovalentaria</taxon>
        <taxon>Atherinomorphae</taxon>
        <taxon>Cyprinodontiformes</taxon>
        <taxon>Goodeidae</taxon>
        <taxon>Ameca</taxon>
    </lineage>
</organism>
<keyword evidence="2" id="KW-1185">Reference proteome</keyword>
<protein>
    <submittedName>
        <fullName evidence="1">Uncharacterized protein</fullName>
    </submittedName>
</protein>
<comment type="caution">
    <text evidence="1">The sequence shown here is derived from an EMBL/GenBank/DDBJ whole genome shotgun (WGS) entry which is preliminary data.</text>
</comment>
<gene>
    <name evidence="1" type="ORF">AMECASPLE_035829</name>
</gene>
<evidence type="ECO:0000313" key="1">
    <source>
        <dbReference type="EMBL" id="MEQ2301431.1"/>
    </source>
</evidence>
<sequence>MALEKKIGEEIVLRWQAGEGAMRCCLPKSTGLFVSAVVEFKKTLTFVYVRQTTELLFLVRNLLEALIGLKDEGWHPWVRPYISLCGDETLLHLCLRSVCPVLAGLTQIICCHMRLKA</sequence>
<dbReference type="Proteomes" id="UP001469553">
    <property type="component" value="Unassembled WGS sequence"/>
</dbReference>
<accession>A0ABV0Z656</accession>
<proteinExistence type="predicted"/>
<reference evidence="1 2" key="1">
    <citation type="submission" date="2021-06" db="EMBL/GenBank/DDBJ databases">
        <authorList>
            <person name="Palmer J.M."/>
        </authorList>
    </citation>
    <scope>NUCLEOTIDE SEQUENCE [LARGE SCALE GENOMIC DNA]</scope>
    <source>
        <strain evidence="1 2">AS_MEX2019</strain>
        <tissue evidence="1">Muscle</tissue>
    </source>
</reference>
<name>A0ABV0Z656_9TELE</name>
<evidence type="ECO:0000313" key="2">
    <source>
        <dbReference type="Proteomes" id="UP001469553"/>
    </source>
</evidence>
<dbReference type="EMBL" id="JAHRIP010052484">
    <property type="protein sequence ID" value="MEQ2301431.1"/>
    <property type="molecule type" value="Genomic_DNA"/>
</dbReference>